<name>A0A482XKN0_LAOST</name>
<accession>A0A482XKN0</accession>
<feature type="domain" description="PHD-type" evidence="7">
    <location>
        <begin position="722"/>
        <end position="775"/>
    </location>
</feature>
<dbReference type="PROSITE" id="PS50016">
    <property type="entry name" value="ZF_PHD_2"/>
    <property type="match status" value="3"/>
</dbReference>
<reference evidence="9 10" key="1">
    <citation type="journal article" date="2017" name="Gigascience">
        <title>Genome sequence of the small brown planthopper, Laodelphax striatellus.</title>
        <authorList>
            <person name="Zhu J."/>
            <person name="Jiang F."/>
            <person name="Wang X."/>
            <person name="Yang P."/>
            <person name="Bao Y."/>
            <person name="Zhao W."/>
            <person name="Wang W."/>
            <person name="Lu H."/>
            <person name="Wang Q."/>
            <person name="Cui N."/>
            <person name="Li J."/>
            <person name="Chen X."/>
            <person name="Luo L."/>
            <person name="Yu J."/>
            <person name="Kang L."/>
            <person name="Cui F."/>
        </authorList>
    </citation>
    <scope>NUCLEOTIDE SEQUENCE [LARGE SCALE GENOMIC DNA]</scope>
    <source>
        <strain evidence="9">Lst14</strain>
    </source>
</reference>
<feature type="domain" description="PHD-type" evidence="7">
    <location>
        <begin position="1"/>
        <end position="60"/>
    </location>
</feature>
<dbReference type="InterPro" id="IPR050701">
    <property type="entry name" value="Histone_Mod_Regulator"/>
</dbReference>
<dbReference type="CDD" id="cd15674">
    <property type="entry name" value="ePHD_PHF14"/>
    <property type="match status" value="1"/>
</dbReference>
<evidence type="ECO:0000256" key="3">
    <source>
        <dbReference type="ARBA" id="ARBA00022833"/>
    </source>
</evidence>
<feature type="compositionally biased region" description="Polar residues" evidence="6">
    <location>
        <begin position="553"/>
        <end position="566"/>
    </location>
</feature>
<dbReference type="GO" id="GO:0006357">
    <property type="term" value="P:regulation of transcription by RNA polymerase II"/>
    <property type="evidence" value="ECO:0007669"/>
    <property type="project" value="TreeGrafter"/>
</dbReference>
<dbReference type="InterPro" id="IPR034732">
    <property type="entry name" value="EPHD"/>
</dbReference>
<dbReference type="Pfam" id="PF00628">
    <property type="entry name" value="PHD"/>
    <property type="match status" value="3"/>
</dbReference>
<dbReference type="InterPro" id="IPR019786">
    <property type="entry name" value="Zinc_finger_PHD-type_CS"/>
</dbReference>
<dbReference type="SUPFAM" id="SSF57903">
    <property type="entry name" value="FYVE/PHD zinc finger"/>
    <property type="match status" value="3"/>
</dbReference>
<evidence type="ECO:0000259" key="8">
    <source>
        <dbReference type="PROSITE" id="PS51805"/>
    </source>
</evidence>
<dbReference type="InterPro" id="IPR001965">
    <property type="entry name" value="Znf_PHD"/>
</dbReference>
<dbReference type="OrthoDB" id="336088at2759"/>
<feature type="compositionally biased region" description="Basic residues" evidence="6">
    <location>
        <begin position="582"/>
        <end position="594"/>
    </location>
</feature>
<feature type="compositionally biased region" description="Low complexity" evidence="6">
    <location>
        <begin position="627"/>
        <end position="641"/>
    </location>
</feature>
<dbReference type="CDD" id="cd15561">
    <property type="entry name" value="PHD1_PHF14"/>
    <property type="match status" value="1"/>
</dbReference>
<feature type="region of interest" description="Disordered" evidence="6">
    <location>
        <begin position="519"/>
        <end position="642"/>
    </location>
</feature>
<organism evidence="9 10">
    <name type="scientific">Laodelphax striatellus</name>
    <name type="common">Small brown planthopper</name>
    <name type="synonym">Delphax striatella</name>
    <dbReference type="NCBI Taxonomy" id="195883"/>
    <lineage>
        <taxon>Eukaryota</taxon>
        <taxon>Metazoa</taxon>
        <taxon>Ecdysozoa</taxon>
        <taxon>Arthropoda</taxon>
        <taxon>Hexapoda</taxon>
        <taxon>Insecta</taxon>
        <taxon>Pterygota</taxon>
        <taxon>Neoptera</taxon>
        <taxon>Paraneoptera</taxon>
        <taxon>Hemiptera</taxon>
        <taxon>Auchenorrhyncha</taxon>
        <taxon>Fulgoroidea</taxon>
        <taxon>Delphacidae</taxon>
        <taxon>Criomorphinae</taxon>
        <taxon>Laodelphax</taxon>
    </lineage>
</organism>
<dbReference type="SMART" id="SM00249">
    <property type="entry name" value="PHD"/>
    <property type="match status" value="4"/>
</dbReference>
<keyword evidence="5" id="KW-0175">Coiled coil</keyword>
<dbReference type="FunCoup" id="A0A482XKN0">
    <property type="interactions" value="1948"/>
</dbReference>
<dbReference type="Pfam" id="PF13832">
    <property type="entry name" value="zf-HC5HC2H_2"/>
    <property type="match status" value="1"/>
</dbReference>
<dbReference type="PROSITE" id="PS01359">
    <property type="entry name" value="ZF_PHD_1"/>
    <property type="match status" value="2"/>
</dbReference>
<dbReference type="PROSITE" id="PS51805">
    <property type="entry name" value="EPHD"/>
    <property type="match status" value="1"/>
</dbReference>
<dbReference type="AlphaFoldDB" id="A0A482XKN0"/>
<dbReference type="CDD" id="cd15562">
    <property type="entry name" value="PHD2_PHF14"/>
    <property type="match status" value="1"/>
</dbReference>
<dbReference type="PANTHER" id="PTHR13793">
    <property type="entry name" value="PHD FINGER PROTEINS"/>
    <property type="match status" value="1"/>
</dbReference>
<dbReference type="PANTHER" id="PTHR13793:SF150">
    <property type="entry name" value="PHD FINGER PROTEIN 14"/>
    <property type="match status" value="1"/>
</dbReference>
<evidence type="ECO:0000256" key="5">
    <source>
        <dbReference type="SAM" id="Coils"/>
    </source>
</evidence>
<dbReference type="InParanoid" id="A0A482XKN0"/>
<dbReference type="SMR" id="A0A482XKN0"/>
<dbReference type="CDD" id="cd15563">
    <property type="entry name" value="PHD3_PHF14"/>
    <property type="match status" value="1"/>
</dbReference>
<dbReference type="Gene3D" id="3.30.40.10">
    <property type="entry name" value="Zinc/RING finger domain, C3HC4 (zinc finger)"/>
    <property type="match status" value="4"/>
</dbReference>
<feature type="compositionally biased region" description="Basic residues" evidence="6">
    <location>
        <begin position="615"/>
        <end position="624"/>
    </location>
</feature>
<dbReference type="Proteomes" id="UP000291343">
    <property type="component" value="Unassembled WGS sequence"/>
</dbReference>
<dbReference type="InterPro" id="IPR011011">
    <property type="entry name" value="Znf_FYVE_PHD"/>
</dbReference>
<gene>
    <name evidence="9" type="ORF">LSTR_LSTR010889</name>
</gene>
<comment type="caution">
    <text evidence="9">The sequence shown here is derived from an EMBL/GenBank/DDBJ whole genome shotgun (WGS) entry which is preliminary data.</text>
</comment>
<keyword evidence="2 4" id="KW-0863">Zinc-finger</keyword>
<protein>
    <recommendedName>
        <fullName evidence="11">PHD finger protein 14</fullName>
    </recommendedName>
</protein>
<evidence type="ECO:0000256" key="4">
    <source>
        <dbReference type="PROSITE-ProRule" id="PRU00146"/>
    </source>
</evidence>
<keyword evidence="1" id="KW-0479">Metal-binding</keyword>
<dbReference type="EMBL" id="QKKF02006848">
    <property type="protein sequence ID" value="RZF46227.1"/>
    <property type="molecule type" value="Genomic_DNA"/>
</dbReference>
<feature type="coiled-coil region" evidence="5">
    <location>
        <begin position="315"/>
        <end position="349"/>
    </location>
</feature>
<keyword evidence="10" id="KW-1185">Reference proteome</keyword>
<evidence type="ECO:0008006" key="11">
    <source>
        <dbReference type="Google" id="ProtNLM"/>
    </source>
</evidence>
<dbReference type="GO" id="GO:0008270">
    <property type="term" value="F:zinc ion binding"/>
    <property type="evidence" value="ECO:0007669"/>
    <property type="project" value="UniProtKB-KW"/>
</dbReference>
<dbReference type="InterPro" id="IPR019787">
    <property type="entry name" value="Znf_PHD-finger"/>
</dbReference>
<dbReference type="STRING" id="195883.A0A482XKN0"/>
<dbReference type="InterPro" id="IPR013083">
    <property type="entry name" value="Znf_RING/FYVE/PHD"/>
</dbReference>
<feature type="compositionally biased region" description="Gly residues" evidence="6">
    <location>
        <begin position="598"/>
        <end position="614"/>
    </location>
</feature>
<evidence type="ECO:0000313" key="10">
    <source>
        <dbReference type="Proteomes" id="UP000291343"/>
    </source>
</evidence>
<feature type="domain" description="PHD-type" evidence="7">
    <location>
        <begin position="448"/>
        <end position="502"/>
    </location>
</feature>
<proteinExistence type="predicted"/>
<evidence type="ECO:0000256" key="6">
    <source>
        <dbReference type="SAM" id="MobiDB-lite"/>
    </source>
</evidence>
<evidence type="ECO:0000313" key="9">
    <source>
        <dbReference type="EMBL" id="RZF46227.1"/>
    </source>
</evidence>
<evidence type="ECO:0000259" key="7">
    <source>
        <dbReference type="PROSITE" id="PS50016"/>
    </source>
</evidence>
<keyword evidence="3" id="KW-0862">Zinc</keyword>
<feature type="domain" description="PHD-type" evidence="8">
    <location>
        <begin position="63"/>
        <end position="181"/>
    </location>
</feature>
<evidence type="ECO:0000256" key="1">
    <source>
        <dbReference type="ARBA" id="ARBA00022723"/>
    </source>
</evidence>
<evidence type="ECO:0000256" key="2">
    <source>
        <dbReference type="ARBA" id="ARBA00022771"/>
    </source>
</evidence>
<sequence>MICCVCLGDRSDATNEIVECDGCGVTVHEGCYGVSETDSFSSSVSSCSTMPWFCEACRAGVDNPECELCPNTGGIYKETDVGKWVHLVCALYIPGVAFGEVDKLGAVTLFEMAYSKWGAKACQLCDDKRLARSGVAVGCDAGMCRSYFHVTCGQAHGLLAEAHSEEVEQADPFYAHCRLHSEKTLVRKRRRNWLALQLRTNKRKEEYAKEGHSHLPQQLRIQRKLEKYRGKYATFKVTKPSPWVPTQKMGRLLTTSASACRALWRKAELSGIDVEAWEIKEAQVAALADVQRKWYIPPAFNFEFVGYYLDRNSRVGIMRRQLAEYLDENARLSDEQKVLQEEYDTMLKENTKEIALTQSLKNTIKKYHSVILKVAPNKKLPNLDLLGKQVVQTNTAYENHHPLATPHGVPTPAALKAGVGFPLRTSGSGSLNMGRGVQKHGRSDVPLNNDCGICRRNNDQHLLAKCDTCHLYYHLGCLNPPLTRMPKKNKIMGWQCSECDKESSGSEVECVDTEAPRRLRHVKDNSSNGESLQKGEGLGEGEKSSDDLEIINLCSTPSPASKQSSRAADDPAASLGAGVAVGRKKRRREKHHRYSPSEGGGGGGEAGGVEGGGSRPHKRKRKRKSVDSLSSSGVSSPPELSAEQRQSLKICFKSIPHHTGEGSVYVATTPGTGSSSSIRPPSFAPVTAVAPVTSPAAAGSRTMQRQQMAAVVAAAKKKSDVATSCSTCSQPGSAANLVVCDECHKGFHFHCLDPPVKKSPKVRGYSWHCADCDPTESDSS</sequence>